<protein>
    <recommendedName>
        <fullName evidence="5">tryptophan synthase</fullName>
        <ecNumber evidence="5">4.2.1.20</ecNumber>
    </recommendedName>
</protein>
<dbReference type="EC" id="4.2.1.20" evidence="5"/>
<dbReference type="InterPro" id="IPR004600">
    <property type="entry name" value="TFIIH_Tfb4/GTF2H3"/>
</dbReference>
<keyword evidence="13" id="KW-0057">Aromatic amino acid biosynthesis</keyword>
<name>A0AAV0SXZ8_HYABA</name>
<dbReference type="Gene3D" id="3.20.20.70">
    <property type="entry name" value="Aldolase class I"/>
    <property type="match status" value="1"/>
</dbReference>
<keyword evidence="21" id="KW-1185">Reference proteome</keyword>
<dbReference type="EMBL" id="CANTFL010000033">
    <property type="protein sequence ID" value="CAI5709347.1"/>
    <property type="molecule type" value="Genomic_DNA"/>
</dbReference>
<dbReference type="FunFam" id="3.20.20.70:FF:000037">
    <property type="entry name" value="Tryptophan synthase alpha chain"/>
    <property type="match status" value="1"/>
</dbReference>
<dbReference type="AlphaFoldDB" id="A0AAV0SXZ8"/>
<evidence type="ECO:0000256" key="13">
    <source>
        <dbReference type="ARBA" id="ARBA00023141"/>
    </source>
</evidence>
<dbReference type="Gene3D" id="3.40.50.410">
    <property type="entry name" value="von Willebrand factor, type A domain"/>
    <property type="match status" value="1"/>
</dbReference>
<evidence type="ECO:0000256" key="15">
    <source>
        <dbReference type="ARBA" id="ARBA00023204"/>
    </source>
</evidence>
<dbReference type="SUPFAM" id="SSF51366">
    <property type="entry name" value="Ribulose-phoshate binding barrel"/>
    <property type="match status" value="1"/>
</dbReference>
<evidence type="ECO:0000256" key="4">
    <source>
        <dbReference type="ARBA" id="ARBA00005273"/>
    </source>
</evidence>
<dbReference type="GO" id="GO:0005675">
    <property type="term" value="C:transcription factor TFIIH holo complex"/>
    <property type="evidence" value="ECO:0007669"/>
    <property type="project" value="UniProtKB-UniRule"/>
</dbReference>
<evidence type="ECO:0000256" key="5">
    <source>
        <dbReference type="ARBA" id="ARBA00012043"/>
    </source>
</evidence>
<sequence>MDSALPQAHGAGSSEPAVEGLLVLIVDTNPVHWFAQGAGAAERAGLQRLLSSTLVFVNSYLLLHRSNRIVIIAAHAGKSAMLYPNLEQEDTSGSAEQAAKVNAGVMQRLQELSDDPLDPAKPNRTAIAASLSRALCFINRAMNEDPALRPRILVIQKSPDVSERYIAIMNGIFSAQKKNVAVDACILASEQSSFMQQAAYLTGGIYYKPNDHSGLLEYLIAIYLPDPSMRKLLKLPSQDSVDFRAMCFCHREVISTAFVCPVCLSLFCEFRPICSTPTIAEVFAERKANNAAAFIAFVPCGFKAKADTVDILLGLQRGGANIIEVGIPYSDPQADGPTIQRAHQVGVDQGITLHDVLATVSEARGQGLTTPVVLMGYYNNFLQYGEDKICPDAYKAGVDGFIIVDLPPEEAKPLSDAAAAHGLAYIPLVSPTTTDARMKLIDSVAHGFVYCVSLTGVTGARHELPPNLDAFMSRIRANVKHPLALGFGLSTRQHFVQASALADGVVIGSKIVKIIEDSPDTATRAANVEAFAKSIVNA</sequence>
<accession>A0AAV0SXZ8</accession>
<keyword evidence="7 19" id="KW-0479">Metal-binding</keyword>
<evidence type="ECO:0000256" key="9">
    <source>
        <dbReference type="ARBA" id="ARBA00022771"/>
    </source>
</evidence>
<dbReference type="NCBIfam" id="TIGR00262">
    <property type="entry name" value="trpA"/>
    <property type="match status" value="1"/>
</dbReference>
<dbReference type="InterPro" id="IPR002028">
    <property type="entry name" value="Trp_synthase_suA"/>
</dbReference>
<evidence type="ECO:0000256" key="17">
    <source>
        <dbReference type="ARBA" id="ARBA00023242"/>
    </source>
</evidence>
<dbReference type="Pfam" id="PF03850">
    <property type="entry name" value="Tfb4"/>
    <property type="match status" value="1"/>
</dbReference>
<keyword evidence="6" id="KW-0028">Amino-acid biosynthesis</keyword>
<dbReference type="PANTHER" id="PTHR12831">
    <property type="entry name" value="TRANSCRIPTION INITIATION FACTOR IIH TFIIH , POLYPEPTIDE 3-RELATED"/>
    <property type="match status" value="1"/>
</dbReference>
<dbReference type="Proteomes" id="UP001162031">
    <property type="component" value="Unassembled WGS sequence"/>
</dbReference>
<dbReference type="HAMAP" id="MF_00131">
    <property type="entry name" value="Trp_synth_alpha"/>
    <property type="match status" value="1"/>
</dbReference>
<dbReference type="GO" id="GO:0006355">
    <property type="term" value="P:regulation of DNA-templated transcription"/>
    <property type="evidence" value="ECO:0007669"/>
    <property type="project" value="InterPro"/>
</dbReference>
<evidence type="ECO:0000313" key="21">
    <source>
        <dbReference type="Proteomes" id="UP001162031"/>
    </source>
</evidence>
<keyword evidence="17 19" id="KW-0539">Nucleus</keyword>
<evidence type="ECO:0000256" key="16">
    <source>
        <dbReference type="ARBA" id="ARBA00023239"/>
    </source>
</evidence>
<comment type="function">
    <text evidence="1">The alpha subunit is responsible for the aldol cleavage of indoleglycerol phosphate to indole and glyceraldehyde 3-phosphate.</text>
</comment>
<evidence type="ECO:0000256" key="10">
    <source>
        <dbReference type="ARBA" id="ARBA00022822"/>
    </source>
</evidence>
<keyword evidence="14 19" id="KW-0804">Transcription</keyword>
<dbReference type="PANTHER" id="PTHR12831:SF0">
    <property type="entry name" value="GENERAL TRANSCRIPTION FACTOR IIH SUBUNIT 3"/>
    <property type="match status" value="1"/>
</dbReference>
<dbReference type="GO" id="GO:0008270">
    <property type="term" value="F:zinc ion binding"/>
    <property type="evidence" value="ECO:0007669"/>
    <property type="project" value="UniProtKB-KW"/>
</dbReference>
<proteinExistence type="inferred from homology"/>
<evidence type="ECO:0000256" key="2">
    <source>
        <dbReference type="ARBA" id="ARBA00004123"/>
    </source>
</evidence>
<dbReference type="InterPro" id="IPR011060">
    <property type="entry name" value="RibuloseP-bd_barrel"/>
</dbReference>
<dbReference type="GO" id="GO:0004834">
    <property type="term" value="F:tryptophan synthase activity"/>
    <property type="evidence" value="ECO:0007669"/>
    <property type="project" value="UniProtKB-EC"/>
</dbReference>
<dbReference type="CDD" id="cd04724">
    <property type="entry name" value="Tryptophan_synthase_alpha"/>
    <property type="match status" value="1"/>
</dbReference>
<organism evidence="20 21">
    <name type="scientific">Hyaloperonospora brassicae</name>
    <name type="common">Brassica downy mildew</name>
    <name type="synonym">Peronospora brassicae</name>
    <dbReference type="NCBI Taxonomy" id="162125"/>
    <lineage>
        <taxon>Eukaryota</taxon>
        <taxon>Sar</taxon>
        <taxon>Stramenopiles</taxon>
        <taxon>Oomycota</taxon>
        <taxon>Peronosporomycetes</taxon>
        <taxon>Peronosporales</taxon>
        <taxon>Peronosporaceae</taxon>
        <taxon>Hyaloperonospora</taxon>
    </lineage>
</organism>
<comment type="subcellular location">
    <subcellularLocation>
        <location evidence="2 19">Nucleus</location>
    </subcellularLocation>
</comment>
<comment type="similarity">
    <text evidence="4 19">Belongs to the TFB4 family.</text>
</comment>
<evidence type="ECO:0000313" key="20">
    <source>
        <dbReference type="EMBL" id="CAI5709347.1"/>
    </source>
</evidence>
<keyword evidence="12 19" id="KW-0805">Transcription regulation</keyword>
<comment type="caution">
    <text evidence="20">The sequence shown here is derived from an EMBL/GenBank/DDBJ whole genome shotgun (WGS) entry which is preliminary data.</text>
</comment>
<comment type="pathway">
    <text evidence="3">Amino-acid biosynthesis; L-tryptophan biosynthesis; L-tryptophan from chorismate: step 5/5.</text>
</comment>
<dbReference type="GO" id="GO:0000439">
    <property type="term" value="C:transcription factor TFIIH core complex"/>
    <property type="evidence" value="ECO:0007669"/>
    <property type="project" value="UniProtKB-UniRule"/>
</dbReference>
<keyword evidence="10" id="KW-0822">Tryptophan biosynthesis</keyword>
<evidence type="ECO:0000256" key="18">
    <source>
        <dbReference type="ARBA" id="ARBA00049047"/>
    </source>
</evidence>
<keyword evidence="9 19" id="KW-0863">Zinc-finger</keyword>
<evidence type="ECO:0000256" key="6">
    <source>
        <dbReference type="ARBA" id="ARBA00022605"/>
    </source>
</evidence>
<evidence type="ECO:0000256" key="12">
    <source>
        <dbReference type="ARBA" id="ARBA00023015"/>
    </source>
</evidence>
<keyword evidence="11 19" id="KW-0862">Zinc</keyword>
<keyword evidence="16" id="KW-0456">Lyase</keyword>
<evidence type="ECO:0000256" key="8">
    <source>
        <dbReference type="ARBA" id="ARBA00022763"/>
    </source>
</evidence>
<keyword evidence="8 19" id="KW-0227">DNA damage</keyword>
<dbReference type="Pfam" id="PF00290">
    <property type="entry name" value="Trp_syntA"/>
    <property type="match status" value="1"/>
</dbReference>
<evidence type="ECO:0000256" key="11">
    <source>
        <dbReference type="ARBA" id="ARBA00022833"/>
    </source>
</evidence>
<evidence type="ECO:0000256" key="1">
    <source>
        <dbReference type="ARBA" id="ARBA00003365"/>
    </source>
</evidence>
<evidence type="ECO:0000256" key="3">
    <source>
        <dbReference type="ARBA" id="ARBA00004733"/>
    </source>
</evidence>
<dbReference type="InterPro" id="IPR013785">
    <property type="entry name" value="Aldolase_TIM"/>
</dbReference>
<evidence type="ECO:0000256" key="14">
    <source>
        <dbReference type="ARBA" id="ARBA00023163"/>
    </source>
</evidence>
<gene>
    <name evidence="20" type="ORF">HBR001_LOCUS259</name>
</gene>
<evidence type="ECO:0000256" key="7">
    <source>
        <dbReference type="ARBA" id="ARBA00022723"/>
    </source>
</evidence>
<keyword evidence="15 19" id="KW-0234">DNA repair</keyword>
<reference evidence="20" key="1">
    <citation type="submission" date="2022-12" db="EMBL/GenBank/DDBJ databases">
        <authorList>
            <person name="Webb A."/>
        </authorList>
    </citation>
    <scope>NUCLEOTIDE SEQUENCE</scope>
    <source>
        <strain evidence="20">Hp1</strain>
    </source>
</reference>
<dbReference type="InterPro" id="IPR036465">
    <property type="entry name" value="vWFA_dom_sf"/>
</dbReference>
<comment type="catalytic activity">
    <reaction evidence="18">
        <text>(1S,2R)-1-C-(indol-3-yl)glycerol 3-phosphate + L-serine = D-glyceraldehyde 3-phosphate + L-tryptophan + H2O</text>
        <dbReference type="Rhea" id="RHEA:10532"/>
        <dbReference type="ChEBI" id="CHEBI:15377"/>
        <dbReference type="ChEBI" id="CHEBI:33384"/>
        <dbReference type="ChEBI" id="CHEBI:57912"/>
        <dbReference type="ChEBI" id="CHEBI:58866"/>
        <dbReference type="ChEBI" id="CHEBI:59776"/>
        <dbReference type="EC" id="4.2.1.20"/>
    </reaction>
</comment>
<evidence type="ECO:0000256" key="19">
    <source>
        <dbReference type="RuleBase" id="RU368090"/>
    </source>
</evidence>
<dbReference type="GO" id="GO:0006289">
    <property type="term" value="P:nucleotide-excision repair"/>
    <property type="evidence" value="ECO:0007669"/>
    <property type="project" value="UniProtKB-UniRule"/>
</dbReference>